<evidence type="ECO:0000256" key="9">
    <source>
        <dbReference type="ARBA" id="ARBA00022840"/>
    </source>
</evidence>
<dbReference type="EC" id="2.7.7.87" evidence="3"/>
<dbReference type="PANTHER" id="PTHR17490:SF16">
    <property type="entry name" value="THREONYLCARBAMOYL-AMP SYNTHASE"/>
    <property type="match status" value="1"/>
</dbReference>
<comment type="similarity">
    <text evidence="2">Belongs to the SUA5 family.</text>
</comment>
<dbReference type="Proteomes" id="UP001250932">
    <property type="component" value="Unassembled WGS sequence"/>
</dbReference>
<comment type="caution">
    <text evidence="13">The sequence shown here is derived from an EMBL/GenBank/DDBJ whole genome shotgun (WGS) entry which is preliminary data.</text>
</comment>
<sequence length="215" mass="23135">MANILPVPFPLSSDFLEEVRQCAEQDGILAVATESFYALAASVRSVSAVERVAEIKGRPADKPLLVLIGERRQMKSLVISLPPWADSFLNRFWPGPLTCIFHAKPGLPPPLLGEGETIGVRCPGNEVLRSILCTTGPLTGTSANRTGFPALSHPQEVLREFGGEIDLILDRGPSPGGRPSTLLSLVGRPRILREGPISSNSIQVELVKHGVTLFD</sequence>
<evidence type="ECO:0000256" key="5">
    <source>
        <dbReference type="ARBA" id="ARBA00022679"/>
    </source>
</evidence>
<dbReference type="PANTHER" id="PTHR17490">
    <property type="entry name" value="SUA5"/>
    <property type="match status" value="1"/>
</dbReference>
<comment type="catalytic activity">
    <reaction evidence="11">
        <text>L-threonine + hydrogencarbonate + ATP = L-threonylcarbamoyladenylate + diphosphate + H2O</text>
        <dbReference type="Rhea" id="RHEA:36407"/>
        <dbReference type="ChEBI" id="CHEBI:15377"/>
        <dbReference type="ChEBI" id="CHEBI:17544"/>
        <dbReference type="ChEBI" id="CHEBI:30616"/>
        <dbReference type="ChEBI" id="CHEBI:33019"/>
        <dbReference type="ChEBI" id="CHEBI:57926"/>
        <dbReference type="ChEBI" id="CHEBI:73682"/>
        <dbReference type="EC" id="2.7.7.87"/>
    </reaction>
</comment>
<feature type="domain" description="YrdC-like" evidence="12">
    <location>
        <begin position="13"/>
        <end position="197"/>
    </location>
</feature>
<dbReference type="GO" id="GO:0061710">
    <property type="term" value="F:L-threonylcarbamoyladenylate synthase"/>
    <property type="evidence" value="ECO:0007669"/>
    <property type="project" value="UniProtKB-EC"/>
</dbReference>
<keyword evidence="8" id="KW-0547">Nucleotide-binding</keyword>
<accession>A0ABU3K5M3</accession>
<evidence type="ECO:0000313" key="14">
    <source>
        <dbReference type="Proteomes" id="UP001250932"/>
    </source>
</evidence>
<dbReference type="InterPro" id="IPR017945">
    <property type="entry name" value="DHBP_synth_RibB-like_a/b_dom"/>
</dbReference>
<evidence type="ECO:0000256" key="6">
    <source>
        <dbReference type="ARBA" id="ARBA00022694"/>
    </source>
</evidence>
<evidence type="ECO:0000256" key="7">
    <source>
        <dbReference type="ARBA" id="ARBA00022695"/>
    </source>
</evidence>
<keyword evidence="5 13" id="KW-0808">Transferase</keyword>
<keyword evidence="9" id="KW-0067">ATP-binding</keyword>
<evidence type="ECO:0000256" key="3">
    <source>
        <dbReference type="ARBA" id="ARBA00012584"/>
    </source>
</evidence>
<dbReference type="EMBL" id="JAQOUE010000001">
    <property type="protein sequence ID" value="MDT7041695.1"/>
    <property type="molecule type" value="Genomic_DNA"/>
</dbReference>
<dbReference type="RefSeq" id="WP_313832043.1">
    <property type="nucleotide sequence ID" value="NZ_JAQOUE010000001.1"/>
</dbReference>
<proteinExistence type="inferred from homology"/>
<evidence type="ECO:0000256" key="11">
    <source>
        <dbReference type="ARBA" id="ARBA00048366"/>
    </source>
</evidence>
<dbReference type="InterPro" id="IPR050156">
    <property type="entry name" value="TC-AMP_synthase_SUA5"/>
</dbReference>
<dbReference type="InterPro" id="IPR006070">
    <property type="entry name" value="Sua5-like_dom"/>
</dbReference>
<dbReference type="SUPFAM" id="SSF55821">
    <property type="entry name" value="YrdC/RibB"/>
    <property type="match status" value="1"/>
</dbReference>
<comment type="subcellular location">
    <subcellularLocation>
        <location evidence="1">Cytoplasm</location>
    </subcellularLocation>
</comment>
<name>A0ABU3K5M3_9BACT</name>
<evidence type="ECO:0000256" key="8">
    <source>
        <dbReference type="ARBA" id="ARBA00022741"/>
    </source>
</evidence>
<protein>
    <recommendedName>
        <fullName evidence="10">L-threonylcarbamoyladenylate synthase</fullName>
        <ecNumber evidence="3">2.7.7.87</ecNumber>
    </recommendedName>
    <alternativeName>
        <fullName evidence="10">L-threonylcarbamoyladenylate synthase</fullName>
    </alternativeName>
</protein>
<evidence type="ECO:0000256" key="2">
    <source>
        <dbReference type="ARBA" id="ARBA00007663"/>
    </source>
</evidence>
<evidence type="ECO:0000256" key="10">
    <source>
        <dbReference type="ARBA" id="ARBA00029774"/>
    </source>
</evidence>
<keyword evidence="14" id="KW-1185">Reference proteome</keyword>
<evidence type="ECO:0000256" key="1">
    <source>
        <dbReference type="ARBA" id="ARBA00004496"/>
    </source>
</evidence>
<keyword evidence="7 13" id="KW-0548">Nucleotidyltransferase</keyword>
<gene>
    <name evidence="13" type="ORF">PPG34_04985</name>
</gene>
<dbReference type="Gene3D" id="3.90.870.10">
    <property type="entry name" value="DHBP synthase"/>
    <property type="match status" value="1"/>
</dbReference>
<keyword evidence="6" id="KW-0819">tRNA processing</keyword>
<reference evidence="13 14" key="1">
    <citation type="journal article" date="2023" name="ISME J.">
        <title>Cultivation and genomic characterization of novel and ubiquitous marine nitrite-oxidizing bacteria from the Nitrospirales.</title>
        <authorList>
            <person name="Mueller A.J."/>
            <person name="Daebeler A."/>
            <person name="Herbold C.W."/>
            <person name="Kirkegaard R.H."/>
            <person name="Daims H."/>
        </authorList>
    </citation>
    <scope>NUCLEOTIDE SEQUENCE [LARGE SCALE GENOMIC DNA]</scope>
    <source>
        <strain evidence="13 14">EB</strain>
    </source>
</reference>
<dbReference type="Pfam" id="PF01300">
    <property type="entry name" value="Sua5_yciO_yrdC"/>
    <property type="match status" value="1"/>
</dbReference>
<evidence type="ECO:0000259" key="12">
    <source>
        <dbReference type="PROSITE" id="PS51163"/>
    </source>
</evidence>
<dbReference type="PROSITE" id="PS51163">
    <property type="entry name" value="YRDC"/>
    <property type="match status" value="1"/>
</dbReference>
<dbReference type="NCBIfam" id="TIGR00057">
    <property type="entry name" value="L-threonylcarbamoyladenylate synthase"/>
    <property type="match status" value="1"/>
</dbReference>
<organism evidence="13 14">
    <name type="scientific">Candidatus Nitronereus thalassa</name>
    <dbReference type="NCBI Taxonomy" id="3020898"/>
    <lineage>
        <taxon>Bacteria</taxon>
        <taxon>Pseudomonadati</taxon>
        <taxon>Nitrospirota</taxon>
        <taxon>Nitrospiria</taxon>
        <taxon>Nitrospirales</taxon>
        <taxon>Nitrospiraceae</taxon>
        <taxon>Candidatus Nitronereus</taxon>
    </lineage>
</organism>
<keyword evidence="4" id="KW-0963">Cytoplasm</keyword>
<evidence type="ECO:0000313" key="13">
    <source>
        <dbReference type="EMBL" id="MDT7041695.1"/>
    </source>
</evidence>
<evidence type="ECO:0000256" key="4">
    <source>
        <dbReference type="ARBA" id="ARBA00022490"/>
    </source>
</evidence>